<evidence type="ECO:0000313" key="1">
    <source>
        <dbReference type="EMBL" id="SQA78074.1"/>
    </source>
</evidence>
<evidence type="ECO:0000313" key="2">
    <source>
        <dbReference type="Proteomes" id="UP000249891"/>
    </source>
</evidence>
<accession>A0A2X2RFV6</accession>
<proteinExistence type="predicted"/>
<sequence length="205" mass="23844">MPLESTIKVDKKTTLYIWEVREELAVLEEETPLTPEQKESYNAISNERAKKNFLATRLLLTQLGHAPNSLHYNAYGKPFLKGKDFISISHSFDKVVVMISNKPVGVDIEKKREKILRIAHKFTQWNYRSANYSIHNIIQKLTMTWCAKEVGFKIHNKPTLTLNDVRVKDFFPNDKETDIKIGNTMYKVFFVLIEDFVLGYCKANK</sequence>
<reference evidence="1 2" key="1">
    <citation type="submission" date="2018-06" db="EMBL/GenBank/DDBJ databases">
        <authorList>
            <consortium name="Pathogen Informatics"/>
            <person name="Doyle S."/>
        </authorList>
    </citation>
    <scope>NUCLEOTIDE SEQUENCE [LARGE SCALE GENOMIC DNA]</scope>
    <source>
        <strain evidence="1 2">NCTC11546</strain>
    </source>
</reference>
<dbReference type="GO" id="GO:0008897">
    <property type="term" value="F:holo-[acyl-carrier-protein] synthase activity"/>
    <property type="evidence" value="ECO:0007669"/>
    <property type="project" value="InterPro"/>
</dbReference>
<dbReference type="GO" id="GO:0000287">
    <property type="term" value="F:magnesium ion binding"/>
    <property type="evidence" value="ECO:0007669"/>
    <property type="project" value="InterPro"/>
</dbReference>
<dbReference type="RefSeq" id="WP_009418518.1">
    <property type="nucleotide sequence ID" value="NZ_CAJPNJ010000021.1"/>
</dbReference>
<dbReference type="EMBL" id="UARG01000017">
    <property type="protein sequence ID" value="SQA78074.1"/>
    <property type="molecule type" value="Genomic_DNA"/>
</dbReference>
<gene>
    <name evidence="1" type="ORF">NCTC11546_01301</name>
</gene>
<dbReference type="Proteomes" id="UP000249891">
    <property type="component" value="Unassembled WGS sequence"/>
</dbReference>
<dbReference type="Gene3D" id="3.90.470.20">
    <property type="entry name" value="4'-phosphopantetheinyl transferase domain"/>
    <property type="match status" value="1"/>
</dbReference>
<dbReference type="InterPro" id="IPR037143">
    <property type="entry name" value="4-PPantetheinyl_Trfase_dom_sf"/>
</dbReference>
<organism evidence="1 2">
    <name type="scientific">Capnocytophaga ochracea</name>
    <dbReference type="NCBI Taxonomy" id="1018"/>
    <lineage>
        <taxon>Bacteria</taxon>
        <taxon>Pseudomonadati</taxon>
        <taxon>Bacteroidota</taxon>
        <taxon>Flavobacteriia</taxon>
        <taxon>Flavobacteriales</taxon>
        <taxon>Flavobacteriaceae</taxon>
        <taxon>Capnocytophaga</taxon>
    </lineage>
</organism>
<dbReference type="SUPFAM" id="SSF56214">
    <property type="entry name" value="4'-phosphopantetheinyl transferase"/>
    <property type="match status" value="1"/>
</dbReference>
<protein>
    <submittedName>
        <fullName evidence="1">Uncharacterized protein</fullName>
    </submittedName>
</protein>
<dbReference type="AlphaFoldDB" id="A0A2X2RFV6"/>
<name>A0A2X2RFV6_CAPOC</name>